<gene>
    <name evidence="2" type="primary">LOC121218428</name>
</gene>
<organism evidence="1 2">
    <name type="scientific">Gossypium hirsutum</name>
    <name type="common">Upland cotton</name>
    <name type="synonym">Gossypium mexicanum</name>
    <dbReference type="NCBI Taxonomy" id="3635"/>
    <lineage>
        <taxon>Eukaryota</taxon>
        <taxon>Viridiplantae</taxon>
        <taxon>Streptophyta</taxon>
        <taxon>Embryophyta</taxon>
        <taxon>Tracheophyta</taxon>
        <taxon>Spermatophyta</taxon>
        <taxon>Magnoliopsida</taxon>
        <taxon>eudicotyledons</taxon>
        <taxon>Gunneridae</taxon>
        <taxon>Pentapetalae</taxon>
        <taxon>rosids</taxon>
        <taxon>malvids</taxon>
        <taxon>Malvales</taxon>
        <taxon>Malvaceae</taxon>
        <taxon>Malvoideae</taxon>
        <taxon>Gossypium</taxon>
    </lineage>
</organism>
<sequence>MAADDGPGERLVLVDGPTSSSFGLGFKGSRLSLWTRNYRCLSSADSKYGLLAISPFQFPLPRSTDQNPQARALLPFFPIRKSTFTFTSTNPPHRSTSGPPRLHPIPESEVRAVLLRLLPLYFKGMQDLLFLTCSAATQGGKASVFDLLRCLCKKLFRRSQG</sequence>
<reference evidence="2" key="2">
    <citation type="submission" date="2025-08" db="UniProtKB">
        <authorList>
            <consortium name="RefSeq"/>
        </authorList>
    </citation>
    <scope>IDENTIFICATION</scope>
</reference>
<evidence type="ECO:0000313" key="2">
    <source>
        <dbReference type="RefSeq" id="XP_040951545.1"/>
    </source>
</evidence>
<evidence type="ECO:0000313" key="1">
    <source>
        <dbReference type="Proteomes" id="UP000818029"/>
    </source>
</evidence>
<protein>
    <submittedName>
        <fullName evidence="2">Uncharacterized protein</fullName>
    </submittedName>
</protein>
<name>A0ABM3A9K5_GOSHI</name>
<accession>A0ABM3A9K5</accession>
<dbReference type="Proteomes" id="UP000818029">
    <property type="component" value="Chromosome D06"/>
</dbReference>
<proteinExistence type="predicted"/>
<keyword evidence="1" id="KW-1185">Reference proteome</keyword>
<dbReference type="GeneID" id="121218428"/>
<dbReference type="RefSeq" id="XP_040951545.1">
    <property type="nucleotide sequence ID" value="XM_041095611.1"/>
</dbReference>
<reference evidence="1" key="1">
    <citation type="journal article" date="2020" name="Nat. Genet.">
        <title>Genomic diversifications of five Gossypium allopolyploid species and their impact on cotton improvement.</title>
        <authorList>
            <person name="Chen Z.J."/>
            <person name="Sreedasyam A."/>
            <person name="Ando A."/>
            <person name="Song Q."/>
            <person name="De Santiago L.M."/>
            <person name="Hulse-Kemp A.M."/>
            <person name="Ding M."/>
            <person name="Ye W."/>
            <person name="Kirkbride R.C."/>
            <person name="Jenkins J."/>
            <person name="Plott C."/>
            <person name="Lovell J."/>
            <person name="Lin Y.M."/>
            <person name="Vaughn R."/>
            <person name="Liu B."/>
            <person name="Simpson S."/>
            <person name="Scheffler B.E."/>
            <person name="Wen L."/>
            <person name="Saski C.A."/>
            <person name="Grover C.E."/>
            <person name="Hu G."/>
            <person name="Conover J.L."/>
            <person name="Carlson J.W."/>
            <person name="Shu S."/>
            <person name="Boston L.B."/>
            <person name="Williams M."/>
            <person name="Peterson D.G."/>
            <person name="McGee K."/>
            <person name="Jones D.C."/>
            <person name="Wendel J.F."/>
            <person name="Stelly D.M."/>
            <person name="Grimwood J."/>
            <person name="Schmutz J."/>
        </authorList>
    </citation>
    <scope>NUCLEOTIDE SEQUENCE [LARGE SCALE GENOMIC DNA]</scope>
    <source>
        <strain evidence="1">cv. TM-1</strain>
    </source>
</reference>